<dbReference type="Proteomes" id="UP000078572">
    <property type="component" value="Chromosome 1"/>
</dbReference>
<evidence type="ECO:0000313" key="2">
    <source>
        <dbReference type="Proteomes" id="UP000078572"/>
    </source>
</evidence>
<organism evidence="1 2">
    <name type="scientific">Ralstonia insidiosa</name>
    <dbReference type="NCBI Taxonomy" id="190721"/>
    <lineage>
        <taxon>Bacteria</taxon>
        <taxon>Pseudomonadati</taxon>
        <taxon>Pseudomonadota</taxon>
        <taxon>Betaproteobacteria</taxon>
        <taxon>Burkholderiales</taxon>
        <taxon>Burkholderiaceae</taxon>
        <taxon>Ralstonia</taxon>
    </lineage>
</organism>
<sequence>MAYIEGIPHKHLTQKEVNQKHEALINQAIETFKITEETYLASKGDRDELNLSDEIRGLLRRNNLETKLLEKPSFQDMLKKLGKQSAQQQGLTQEGRRKL</sequence>
<keyword evidence="2" id="KW-1185">Reference proteome</keyword>
<gene>
    <name evidence="1" type="ORF">A9Y76_07150</name>
</gene>
<accession>A0A191ZVS4</accession>
<dbReference type="AlphaFoldDB" id="A0A191ZVS4"/>
<reference evidence="2" key="1">
    <citation type="submission" date="2016-06" db="EMBL/GenBank/DDBJ databases">
        <authorList>
            <person name="Xu Y."/>
            <person name="Nagy A."/>
            <person name="Yan X."/>
            <person name="Kim S.W."/>
            <person name="Haley B."/>
            <person name="Liu N.T."/>
            <person name="Nou X."/>
        </authorList>
    </citation>
    <scope>NUCLEOTIDE SEQUENCE [LARGE SCALE GENOMIC DNA]</scope>
    <source>
        <strain evidence="2">ATCC 49129</strain>
    </source>
</reference>
<name>A0A191ZVS4_9RALS</name>
<evidence type="ECO:0000313" key="1">
    <source>
        <dbReference type="EMBL" id="ANJ72255.1"/>
    </source>
</evidence>
<protein>
    <submittedName>
        <fullName evidence="1">Uncharacterized protein</fullName>
    </submittedName>
</protein>
<dbReference type="EMBL" id="CP016022">
    <property type="protein sequence ID" value="ANJ72255.1"/>
    <property type="molecule type" value="Genomic_DNA"/>
</dbReference>
<proteinExistence type="predicted"/>